<keyword evidence="2" id="KW-1185">Reference proteome</keyword>
<dbReference type="EnsemblMetazoa" id="PPA03716.1">
    <property type="protein sequence ID" value="PPA03716.1"/>
    <property type="gene ID" value="WBGene00093270"/>
</dbReference>
<accession>A0A8R1Y995</accession>
<evidence type="ECO:0000313" key="1">
    <source>
        <dbReference type="EnsemblMetazoa" id="PPA03716.1"/>
    </source>
</evidence>
<protein>
    <submittedName>
        <fullName evidence="1">Uncharacterized protein</fullName>
    </submittedName>
</protein>
<gene>
    <name evidence="1" type="primary">WBGene00093270</name>
</gene>
<reference evidence="1" key="2">
    <citation type="submission" date="2022-06" db="UniProtKB">
        <authorList>
            <consortium name="EnsemblMetazoa"/>
        </authorList>
    </citation>
    <scope>IDENTIFICATION</scope>
    <source>
        <strain evidence="1">PS312</strain>
    </source>
</reference>
<dbReference type="Proteomes" id="UP000005239">
    <property type="component" value="Unassembled WGS sequence"/>
</dbReference>
<organism evidence="1 2">
    <name type="scientific">Pristionchus pacificus</name>
    <name type="common">Parasitic nematode worm</name>
    <dbReference type="NCBI Taxonomy" id="54126"/>
    <lineage>
        <taxon>Eukaryota</taxon>
        <taxon>Metazoa</taxon>
        <taxon>Ecdysozoa</taxon>
        <taxon>Nematoda</taxon>
        <taxon>Chromadorea</taxon>
        <taxon>Rhabditida</taxon>
        <taxon>Rhabditina</taxon>
        <taxon>Diplogasteromorpha</taxon>
        <taxon>Diplogasteroidea</taxon>
        <taxon>Neodiplogasteridae</taxon>
        <taxon>Pristionchus</taxon>
    </lineage>
</organism>
<name>A0A2A6B371_PRIPA</name>
<accession>A0A2A6B371</accession>
<reference evidence="2" key="1">
    <citation type="journal article" date="2008" name="Nat. Genet.">
        <title>The Pristionchus pacificus genome provides a unique perspective on nematode lifestyle and parasitism.</title>
        <authorList>
            <person name="Dieterich C."/>
            <person name="Clifton S.W."/>
            <person name="Schuster L.N."/>
            <person name="Chinwalla A."/>
            <person name="Delehaunty K."/>
            <person name="Dinkelacker I."/>
            <person name="Fulton L."/>
            <person name="Fulton R."/>
            <person name="Godfrey J."/>
            <person name="Minx P."/>
            <person name="Mitreva M."/>
            <person name="Roeseler W."/>
            <person name="Tian H."/>
            <person name="Witte H."/>
            <person name="Yang S.P."/>
            <person name="Wilson R.K."/>
            <person name="Sommer R.J."/>
        </authorList>
    </citation>
    <scope>NUCLEOTIDE SEQUENCE [LARGE SCALE GENOMIC DNA]</scope>
    <source>
        <strain evidence="2">PS312</strain>
    </source>
</reference>
<evidence type="ECO:0000313" key="2">
    <source>
        <dbReference type="Proteomes" id="UP000005239"/>
    </source>
</evidence>
<proteinExistence type="predicted"/>
<sequence length="392" mass="45229">MFCPSGPLLLGYEATMFPTFFLKNGRLGGINYWLWEEFARINGCTSLQLVEFPMNGSNSITNWSPLLTAMENQEIYTSVDSPFLDPQDVFAYKYAVMSDFSRLVMMEGHPKTKHIALDISFYAVFEPNVLALISVFFILRWLLDFFKQKLIRREYDAKYRYGTVVNLLDFVGRFIHLSMVTLLFIFYQCLFNGNAVVERTPPSADFRTVADDLQRGSRRMLVDFGLLMENEYTSFGPQTTFVDSAVDRVVQMCTDNDDVVLFWDDELLLISEIEREIRRMCVMRRINMSTDPSFHPMPRLRESMLRGQPQHLIFPRNATRKAVKLMNHLLLTVFRLEMRTGLLSRRLVPARAHGTAFAAYQATFSTGNAEEWATISLLHSMYPMIGFGVGIM</sequence>
<dbReference type="AlphaFoldDB" id="A0A2A6B371"/>